<evidence type="ECO:0008006" key="4">
    <source>
        <dbReference type="Google" id="ProtNLM"/>
    </source>
</evidence>
<dbReference type="EMBL" id="CDMY01000117">
    <property type="protein sequence ID" value="CEL92913.1"/>
    <property type="molecule type" value="Genomic_DNA"/>
</dbReference>
<name>A0A0G4EBL1_VITBC</name>
<keyword evidence="1" id="KW-0732">Signal</keyword>
<dbReference type="Proteomes" id="UP000041254">
    <property type="component" value="Unassembled WGS sequence"/>
</dbReference>
<organism evidence="2 3">
    <name type="scientific">Vitrella brassicaformis (strain CCMP3155)</name>
    <dbReference type="NCBI Taxonomy" id="1169540"/>
    <lineage>
        <taxon>Eukaryota</taxon>
        <taxon>Sar</taxon>
        <taxon>Alveolata</taxon>
        <taxon>Colpodellida</taxon>
        <taxon>Vitrellaceae</taxon>
        <taxon>Vitrella</taxon>
    </lineage>
</organism>
<evidence type="ECO:0000313" key="2">
    <source>
        <dbReference type="EMBL" id="CEL92913.1"/>
    </source>
</evidence>
<dbReference type="InParanoid" id="A0A0G4EBL1"/>
<evidence type="ECO:0000256" key="1">
    <source>
        <dbReference type="SAM" id="SignalP"/>
    </source>
</evidence>
<dbReference type="AlphaFoldDB" id="A0A0G4EBL1"/>
<gene>
    <name evidence="2" type="ORF">Vbra_11150</name>
</gene>
<reference evidence="2 3" key="1">
    <citation type="submission" date="2014-11" db="EMBL/GenBank/DDBJ databases">
        <authorList>
            <person name="Zhu J."/>
            <person name="Qi W."/>
            <person name="Song R."/>
        </authorList>
    </citation>
    <scope>NUCLEOTIDE SEQUENCE [LARGE SCALE GENOMIC DNA]</scope>
</reference>
<keyword evidence="3" id="KW-1185">Reference proteome</keyword>
<evidence type="ECO:0000313" key="3">
    <source>
        <dbReference type="Proteomes" id="UP000041254"/>
    </source>
</evidence>
<accession>A0A0G4EBL1</accession>
<dbReference type="VEuPathDB" id="CryptoDB:Vbra_11150"/>
<proteinExistence type="predicted"/>
<feature type="chain" id="PRO_5005186930" description="Apple domain-containing protein" evidence="1">
    <location>
        <begin position="26"/>
        <end position="299"/>
    </location>
</feature>
<feature type="signal peptide" evidence="1">
    <location>
        <begin position="1"/>
        <end position="25"/>
    </location>
</feature>
<sequence>MRLIISRGRALSLFCSFALLKSAAPQLYDIQAALFAENRCQEPLASPSSVRMIPTTCYANTIADGPPAVSTLAGSNATASPSAPAAAAGPGASNTSSAYSVVVSVPPSYGVTAQVEVRLYSDHCVTTTAVIKPVVGTCSVLLPSENIYAVYSLLDRSPTCNTQCSNVRRLQQSFFESVDCSGIPFIEYVYPADGECLRFASGAERYSLGSDSNSPNATITEYLDQTRCEGFAKQYRIALSHCYTLGDTGRSFKWRMLTLDTLLIRSAAHRALLSLSDIVRTLLGVLSVYLLHNVLTSSS</sequence>
<protein>
    <recommendedName>
        <fullName evidence="4">Apple domain-containing protein</fullName>
    </recommendedName>
</protein>